<dbReference type="AlphaFoldDB" id="A0A9Q8SJJ3"/>
<reference evidence="2" key="1">
    <citation type="journal article" date="2021" name="Mol. Plant Microbe Interact.">
        <title>Complete Genome Sequence of the Plant-Pathogenic Fungus Colletotrichum lupini.</title>
        <authorList>
            <person name="Baroncelli R."/>
            <person name="Pensec F."/>
            <person name="Da Lio D."/>
            <person name="Boufleur T."/>
            <person name="Vicente I."/>
            <person name="Sarrocco S."/>
            <person name="Picot A."/>
            <person name="Baraldi E."/>
            <person name="Sukno S."/>
            <person name="Thon M."/>
            <person name="Le Floch G."/>
        </authorList>
    </citation>
    <scope>NUCLEOTIDE SEQUENCE</scope>
    <source>
        <strain evidence="2">IMI 504893</strain>
    </source>
</reference>
<dbReference type="KEGG" id="clup:CLUP02_03142"/>
<keyword evidence="3" id="KW-1185">Reference proteome</keyword>
<accession>A0A9Q8SJJ3</accession>
<protein>
    <submittedName>
        <fullName evidence="2">Uncharacterized protein</fullName>
    </submittedName>
</protein>
<dbReference type="EMBL" id="CP019474">
    <property type="protein sequence ID" value="UQC77672.1"/>
    <property type="molecule type" value="Genomic_DNA"/>
</dbReference>
<feature type="region of interest" description="Disordered" evidence="1">
    <location>
        <begin position="358"/>
        <end position="392"/>
    </location>
</feature>
<organism evidence="2 3">
    <name type="scientific">Colletotrichum lupini</name>
    <dbReference type="NCBI Taxonomy" id="145971"/>
    <lineage>
        <taxon>Eukaryota</taxon>
        <taxon>Fungi</taxon>
        <taxon>Dikarya</taxon>
        <taxon>Ascomycota</taxon>
        <taxon>Pezizomycotina</taxon>
        <taxon>Sordariomycetes</taxon>
        <taxon>Hypocreomycetidae</taxon>
        <taxon>Glomerellales</taxon>
        <taxon>Glomerellaceae</taxon>
        <taxon>Colletotrichum</taxon>
        <taxon>Colletotrichum acutatum species complex</taxon>
    </lineage>
</organism>
<evidence type="ECO:0000313" key="2">
    <source>
        <dbReference type="EMBL" id="UQC77672.1"/>
    </source>
</evidence>
<dbReference type="RefSeq" id="XP_049139311.1">
    <property type="nucleotide sequence ID" value="XM_049282168.1"/>
</dbReference>
<sequence>MFLIIEYRNTGLAATPNFFLPTAALAVGKHPHGYTTRRFSPGTSEHRSHDCHHCYNGYDDISEHSASSDFSERYGVLKGPEIIVFEILGFMGPSHRWIRYHHCILRLNEPPHSLAPHTSPQPRTRGFMEKMEQHSRGPRDHNTCSNLQISKSILQPEEQLIWGISWDDAPWRPIFASSVDMADAGTPRYHHSQHSCMDGSATVVGQAVDDRISNNTPNSLMNRRRLASHSAYPIVVSPVAPFKGCCRQTLPKRLCVSWETRMVSYTEQDPIHLRALWWRWRGWFFGVVSVYAADKMIRGMKFDTRDHRPSTLIWATDHKWCWFAWQKHCCPSLTAWSDYIFSTRPQTPTGELQKVAFRTDGYPSKGGSSPRRTPALPIRSPDPPATYAPSHHDHWAHNMTSLRSSSASSSSLLPPHSSLPLPRLLRSPPTIPARHVSLHFRHHR</sequence>
<name>A0A9Q8SJJ3_9PEZI</name>
<proteinExistence type="predicted"/>
<gene>
    <name evidence="2" type="ORF">CLUP02_03142</name>
</gene>
<dbReference type="GeneID" id="73337178"/>
<evidence type="ECO:0000256" key="1">
    <source>
        <dbReference type="SAM" id="MobiDB-lite"/>
    </source>
</evidence>
<dbReference type="Proteomes" id="UP000830671">
    <property type="component" value="Chromosome 2"/>
</dbReference>
<evidence type="ECO:0000313" key="3">
    <source>
        <dbReference type="Proteomes" id="UP000830671"/>
    </source>
</evidence>